<dbReference type="Gene3D" id="2.40.50.140">
    <property type="entry name" value="Nucleic acid-binding proteins"/>
    <property type="match status" value="1"/>
</dbReference>
<sequence>MFPFPRTHPLNVAVYSNTFGLRNNFSAFTIEISDFIRNLIIYRVSKIYLIDSSKSENIRIIRKLIKYSLKPPYLKKYVGKDRDLTKSGLLYPINIPYHTVSTDKVEGEIRKIERGDTGIEGCTCSDGVALMINSEECKMTRYISIFYDGPVLEIISERDINNMENVIVSSRSGLNPLENSSFLKSLYQKKGITLLIGPPEGGVKRKFQNLPAFNFITKQGTSNVRSKEALFSALSILNSVLS</sequence>
<dbReference type="eggNOG" id="arCOG04069">
    <property type="taxonomic scope" value="Archaea"/>
</dbReference>
<dbReference type="Gene3D" id="3.40.1280.10">
    <property type="match status" value="1"/>
</dbReference>
<dbReference type="KEGG" id="mcn:Mcup_1968"/>
<reference evidence="1 2" key="1">
    <citation type="journal article" date="2011" name="J. Bacteriol.">
        <title>Complete genome sequence of Metallosphaera cuprina, a metal sulfide-oxidizing archaeon from a hot spring.</title>
        <authorList>
            <person name="Liu L.J."/>
            <person name="You X.Y."/>
            <person name="Zheng H."/>
            <person name="Wang S."/>
            <person name="Jiang C.Y."/>
            <person name="Liu S.J."/>
        </authorList>
    </citation>
    <scope>NUCLEOTIDE SEQUENCE [LARGE SCALE GENOMIC DNA]</scope>
    <source>
        <strain evidence="1 2">Ar-4</strain>
    </source>
</reference>
<protein>
    <submittedName>
        <fullName evidence="1">Uncharacterized protein</fullName>
    </submittedName>
</protein>
<proteinExistence type="predicted"/>
<evidence type="ECO:0000313" key="1">
    <source>
        <dbReference type="EMBL" id="AEB96070.1"/>
    </source>
</evidence>
<accession>F4G1R3</accession>
<gene>
    <name evidence="1" type="ordered locus">Mcup_1968</name>
</gene>
<dbReference type="InterPro" id="IPR029026">
    <property type="entry name" value="tRNA_m1G_MTases_N"/>
</dbReference>
<keyword evidence="2" id="KW-1185">Reference proteome</keyword>
<dbReference type="InterPro" id="IPR029028">
    <property type="entry name" value="Alpha/beta_knot_MTases"/>
</dbReference>
<dbReference type="STRING" id="1006006.Mcup_1968"/>
<organism evidence="1 2">
    <name type="scientific">Metallosphaera cuprina (strain Ar-4)</name>
    <dbReference type="NCBI Taxonomy" id="1006006"/>
    <lineage>
        <taxon>Archaea</taxon>
        <taxon>Thermoproteota</taxon>
        <taxon>Thermoprotei</taxon>
        <taxon>Sulfolobales</taxon>
        <taxon>Sulfolobaceae</taxon>
        <taxon>Metallosphaera</taxon>
    </lineage>
</organism>
<name>F4G1R3_METCR</name>
<dbReference type="AlphaFoldDB" id="F4G1R3"/>
<dbReference type="OrthoDB" id="4144at2157"/>
<dbReference type="SUPFAM" id="SSF75217">
    <property type="entry name" value="alpha/beta knot"/>
    <property type="match status" value="1"/>
</dbReference>
<dbReference type="HOGENOM" id="CLU_1145238_0_0_2"/>
<evidence type="ECO:0000313" key="2">
    <source>
        <dbReference type="Proteomes" id="UP000007812"/>
    </source>
</evidence>
<dbReference type="Proteomes" id="UP000007812">
    <property type="component" value="Chromosome"/>
</dbReference>
<dbReference type="InterPro" id="IPR012340">
    <property type="entry name" value="NA-bd_OB-fold"/>
</dbReference>
<dbReference type="EMBL" id="CP002656">
    <property type="protein sequence ID" value="AEB96070.1"/>
    <property type="molecule type" value="Genomic_DNA"/>
</dbReference>
<dbReference type="PATRIC" id="fig|1006006.8.peg.1971"/>